<organism evidence="1 2">
    <name type="scientific">Arundinibacter roseus</name>
    <dbReference type="NCBI Taxonomy" id="2070510"/>
    <lineage>
        <taxon>Bacteria</taxon>
        <taxon>Pseudomonadati</taxon>
        <taxon>Bacteroidota</taxon>
        <taxon>Cytophagia</taxon>
        <taxon>Cytophagales</taxon>
        <taxon>Spirosomataceae</taxon>
        <taxon>Arundinibacter</taxon>
    </lineage>
</organism>
<keyword evidence="2" id="KW-1185">Reference proteome</keyword>
<accession>A0A4R4KFW8</accession>
<proteinExistence type="predicted"/>
<protein>
    <submittedName>
        <fullName evidence="1">Uncharacterized protein</fullName>
    </submittedName>
</protein>
<comment type="caution">
    <text evidence="1">The sequence shown here is derived from an EMBL/GenBank/DDBJ whole genome shotgun (WGS) entry which is preliminary data.</text>
</comment>
<dbReference type="OrthoDB" id="1523307at2"/>
<dbReference type="EMBL" id="SMJU01000004">
    <property type="protein sequence ID" value="TDB66900.1"/>
    <property type="molecule type" value="Genomic_DNA"/>
</dbReference>
<gene>
    <name evidence="1" type="ORF">EZE20_07180</name>
</gene>
<evidence type="ECO:0000313" key="2">
    <source>
        <dbReference type="Proteomes" id="UP000295706"/>
    </source>
</evidence>
<sequence length="235" mass="27682">MTKLSSQWLTDGILDFEYKKYVLLAYLQHVKSDFSNQMLFPHLPQLHEHYQSSLSIRQNQRSLRKSFPKSLTDVDWKRLQLIYKEEYEDSPHLEEINGILEFAIPRFSETLQEGKSRLEEVQSALTIAPVGIIPLRSDEGYLFIHRTKSRELSIFRYQMTLFDAQKERMVQTYPVDSLRKSVHSTYESMKVELTRRFTYMPNPATYLVESPAELPMDETLLPVAKKLMIRYIHAG</sequence>
<name>A0A4R4KFW8_9BACT</name>
<dbReference type="RefSeq" id="WP_132116007.1">
    <property type="nucleotide sequence ID" value="NZ_SMJU01000004.1"/>
</dbReference>
<evidence type="ECO:0000313" key="1">
    <source>
        <dbReference type="EMBL" id="TDB66900.1"/>
    </source>
</evidence>
<dbReference type="AlphaFoldDB" id="A0A4R4KFW8"/>
<dbReference type="Proteomes" id="UP000295706">
    <property type="component" value="Unassembled WGS sequence"/>
</dbReference>
<reference evidence="1 2" key="1">
    <citation type="submission" date="2019-02" db="EMBL/GenBank/DDBJ databases">
        <title>Arundinibacter roseus gen. nov., sp. nov., a new member of the family Cytophagaceae.</title>
        <authorList>
            <person name="Szuroczki S."/>
            <person name="Khayer B."/>
            <person name="Sproer C."/>
            <person name="Toumi M."/>
            <person name="Szabo A."/>
            <person name="Felfoldi T."/>
            <person name="Schumann P."/>
            <person name="Toth E."/>
        </authorList>
    </citation>
    <scope>NUCLEOTIDE SEQUENCE [LARGE SCALE GENOMIC DNA]</scope>
    <source>
        <strain evidence="1 2">DMA-k-7a</strain>
    </source>
</reference>